<evidence type="ECO:0000256" key="1">
    <source>
        <dbReference type="SAM" id="MobiDB-lite"/>
    </source>
</evidence>
<feature type="region of interest" description="Disordered" evidence="1">
    <location>
        <begin position="1"/>
        <end position="23"/>
    </location>
</feature>
<dbReference type="RefSeq" id="XP_022482915.1">
    <property type="nucleotide sequence ID" value="XM_022637243.1"/>
</dbReference>
<organism evidence="2 3">
    <name type="scientific">Penicillium arizonense</name>
    <dbReference type="NCBI Taxonomy" id="1835702"/>
    <lineage>
        <taxon>Eukaryota</taxon>
        <taxon>Fungi</taxon>
        <taxon>Dikarya</taxon>
        <taxon>Ascomycota</taxon>
        <taxon>Pezizomycotina</taxon>
        <taxon>Eurotiomycetes</taxon>
        <taxon>Eurotiomycetidae</taxon>
        <taxon>Eurotiales</taxon>
        <taxon>Aspergillaceae</taxon>
        <taxon>Penicillium</taxon>
    </lineage>
</organism>
<dbReference type="Proteomes" id="UP000177622">
    <property type="component" value="Unassembled WGS sequence"/>
</dbReference>
<evidence type="ECO:0000313" key="2">
    <source>
        <dbReference type="EMBL" id="OGE47456.1"/>
    </source>
</evidence>
<protein>
    <submittedName>
        <fullName evidence="2">Uncharacterized protein</fullName>
    </submittedName>
</protein>
<accession>A0A1F5L334</accession>
<dbReference type="STRING" id="1835702.A0A1F5L334"/>
<dbReference type="EMBL" id="LXJU01000044">
    <property type="protein sequence ID" value="OGE47456.1"/>
    <property type="molecule type" value="Genomic_DNA"/>
</dbReference>
<sequence>MVPGPNLKVSDRPGLKSPPEDRTLRFRKDGTFHIAVFEDLHFAERERTLKSNYSKYVLSVISPLVNEGYLWASTYGNHDSEINLDPEEDQVDA</sequence>
<comment type="caution">
    <text evidence="2">The sequence shown here is derived from an EMBL/GenBank/DDBJ whole genome shotgun (WGS) entry which is preliminary data.</text>
</comment>
<dbReference type="OrthoDB" id="783096at2759"/>
<dbReference type="GeneID" id="34581977"/>
<proteinExistence type="predicted"/>
<keyword evidence="3" id="KW-1185">Reference proteome</keyword>
<gene>
    <name evidence="2" type="ORF">PENARI_c044G07091</name>
</gene>
<feature type="compositionally biased region" description="Basic and acidic residues" evidence="1">
    <location>
        <begin position="9"/>
        <end position="23"/>
    </location>
</feature>
<dbReference type="AlphaFoldDB" id="A0A1F5L334"/>
<evidence type="ECO:0000313" key="3">
    <source>
        <dbReference type="Proteomes" id="UP000177622"/>
    </source>
</evidence>
<reference evidence="2 3" key="1">
    <citation type="journal article" date="2016" name="Sci. Rep.">
        <title>Penicillium arizonense, a new, genome sequenced fungal species, reveals a high chemical diversity in secreted metabolites.</title>
        <authorList>
            <person name="Grijseels S."/>
            <person name="Nielsen J.C."/>
            <person name="Randelovic M."/>
            <person name="Nielsen J."/>
            <person name="Nielsen K.F."/>
            <person name="Workman M."/>
            <person name="Frisvad J.C."/>
        </authorList>
    </citation>
    <scope>NUCLEOTIDE SEQUENCE [LARGE SCALE GENOMIC DNA]</scope>
    <source>
        <strain evidence="2 3">CBS 141311</strain>
    </source>
</reference>
<name>A0A1F5L334_PENAI</name>